<evidence type="ECO:0000313" key="2">
    <source>
        <dbReference type="EMBL" id="KAK0710594.1"/>
    </source>
</evidence>
<accession>A0AA40A7H3</accession>
<dbReference type="Proteomes" id="UP001172102">
    <property type="component" value="Unassembled WGS sequence"/>
</dbReference>
<dbReference type="SUPFAM" id="SSF51735">
    <property type="entry name" value="NAD(P)-binding Rossmann-fold domains"/>
    <property type="match status" value="1"/>
</dbReference>
<gene>
    <name evidence="2" type="ORF">B0H67DRAFT_601593</name>
</gene>
<dbReference type="PANTHER" id="PTHR43157">
    <property type="entry name" value="PHOSPHATIDYLINOSITOL-GLYCAN BIOSYNTHESIS CLASS F PROTEIN-RELATED"/>
    <property type="match status" value="1"/>
</dbReference>
<name>A0AA40A7H3_9PEZI</name>
<dbReference type="InterPro" id="IPR036291">
    <property type="entry name" value="NAD(P)-bd_dom_sf"/>
</dbReference>
<sequence length="343" mass="37164">MSQNLSPQAAASEATFLGLIRRQLTKPKPLPAGINLTGQVAIVTGSNTGLGLESCRQLLALGLSQLVMGVRSQAKGDEAAAKLRKEFPLADATITVWVVDMESYDSVRDFTAKCATLPRINIAILNAGLAKLKYTTVSSTGHETVLQVNYLSTVLLAILLLPILKARKPAGTPAVLSIVGSDAMYSSPIKADKGVSVFSQFDVPDGYSSMAWYSRTKVLLAFFVYQLAQHVDPDDVIINVSNPGATGGTDIARLLPWILQKIVILIQYFVARPVGVGASVYLDAVFAEGKQSHGGFVSDWAIKPFPPLWYTDDGKDFSQRLWQETLQELEVTEATLKELKSYD</sequence>
<keyword evidence="3" id="KW-1185">Reference proteome</keyword>
<dbReference type="GO" id="GO:0016491">
    <property type="term" value="F:oxidoreductase activity"/>
    <property type="evidence" value="ECO:0007669"/>
    <property type="project" value="UniProtKB-KW"/>
</dbReference>
<evidence type="ECO:0000256" key="1">
    <source>
        <dbReference type="ARBA" id="ARBA00023002"/>
    </source>
</evidence>
<organism evidence="2 3">
    <name type="scientific">Lasiosphaeris hirsuta</name>
    <dbReference type="NCBI Taxonomy" id="260670"/>
    <lineage>
        <taxon>Eukaryota</taxon>
        <taxon>Fungi</taxon>
        <taxon>Dikarya</taxon>
        <taxon>Ascomycota</taxon>
        <taxon>Pezizomycotina</taxon>
        <taxon>Sordariomycetes</taxon>
        <taxon>Sordariomycetidae</taxon>
        <taxon>Sordariales</taxon>
        <taxon>Lasiosphaeriaceae</taxon>
        <taxon>Lasiosphaeris</taxon>
    </lineage>
</organism>
<dbReference type="Pfam" id="PF00106">
    <property type="entry name" value="adh_short"/>
    <property type="match status" value="1"/>
</dbReference>
<dbReference type="PRINTS" id="PR00081">
    <property type="entry name" value="GDHRDH"/>
</dbReference>
<dbReference type="Gene3D" id="3.40.50.720">
    <property type="entry name" value="NAD(P)-binding Rossmann-like Domain"/>
    <property type="match status" value="1"/>
</dbReference>
<reference evidence="2" key="1">
    <citation type="submission" date="2023-06" db="EMBL/GenBank/DDBJ databases">
        <title>Genome-scale phylogeny and comparative genomics of the fungal order Sordariales.</title>
        <authorList>
            <consortium name="Lawrence Berkeley National Laboratory"/>
            <person name="Hensen N."/>
            <person name="Bonometti L."/>
            <person name="Westerberg I."/>
            <person name="Brannstrom I.O."/>
            <person name="Guillou S."/>
            <person name="Cros-Aarteil S."/>
            <person name="Calhoun S."/>
            <person name="Haridas S."/>
            <person name="Kuo A."/>
            <person name="Mondo S."/>
            <person name="Pangilinan J."/>
            <person name="Riley R."/>
            <person name="Labutti K."/>
            <person name="Andreopoulos B."/>
            <person name="Lipzen A."/>
            <person name="Chen C."/>
            <person name="Yanf M."/>
            <person name="Daum C."/>
            <person name="Ng V."/>
            <person name="Clum A."/>
            <person name="Steindorff A."/>
            <person name="Ohm R."/>
            <person name="Martin F."/>
            <person name="Silar P."/>
            <person name="Natvig D."/>
            <person name="Lalanne C."/>
            <person name="Gautier V."/>
            <person name="Ament-Velasquez S.L."/>
            <person name="Kruys A."/>
            <person name="Hutchinson M.I."/>
            <person name="Powell A.J."/>
            <person name="Barry K."/>
            <person name="Miller A.N."/>
            <person name="Grigoriev I.V."/>
            <person name="Debuchy R."/>
            <person name="Gladieux P."/>
            <person name="Thoren M.H."/>
            <person name="Johannesson H."/>
        </authorList>
    </citation>
    <scope>NUCLEOTIDE SEQUENCE</scope>
    <source>
        <strain evidence="2">SMH4607-1</strain>
    </source>
</reference>
<protein>
    <submittedName>
        <fullName evidence="2">Short-chain dehydrogenase/reductase family protein</fullName>
    </submittedName>
</protein>
<dbReference type="AlphaFoldDB" id="A0AA40A7H3"/>
<comment type="caution">
    <text evidence="2">The sequence shown here is derived from an EMBL/GenBank/DDBJ whole genome shotgun (WGS) entry which is preliminary data.</text>
</comment>
<evidence type="ECO:0000313" key="3">
    <source>
        <dbReference type="Proteomes" id="UP001172102"/>
    </source>
</evidence>
<dbReference type="PANTHER" id="PTHR43157:SF35">
    <property type="entry name" value="DEHYDROGENASE_REDUCTASE FAMILY PROTEIN, PUTATIVE-RELATED"/>
    <property type="match status" value="1"/>
</dbReference>
<proteinExistence type="predicted"/>
<dbReference type="InterPro" id="IPR002347">
    <property type="entry name" value="SDR_fam"/>
</dbReference>
<keyword evidence="1" id="KW-0560">Oxidoreductase</keyword>
<dbReference type="EMBL" id="JAUKUA010000005">
    <property type="protein sequence ID" value="KAK0710594.1"/>
    <property type="molecule type" value="Genomic_DNA"/>
</dbReference>